<reference evidence="1 2" key="1">
    <citation type="submission" date="2017-07" db="EMBL/GenBank/DDBJ databases">
        <title>Phylogenetic study on the rhizospheric bacterium Ochrobactrum sp. A44.</title>
        <authorList>
            <person name="Krzyzanowska D.M."/>
            <person name="Ossowicki A."/>
            <person name="Rajewska M."/>
            <person name="Maciag T."/>
            <person name="Kaczynski Z."/>
            <person name="Czerwicka M."/>
            <person name="Jafra S."/>
        </authorList>
    </citation>
    <scope>NUCLEOTIDE SEQUENCE [LARGE SCALE GENOMIC DNA]</scope>
    <source>
        <strain evidence="1 2">PR17</strain>
    </source>
</reference>
<dbReference type="EMBL" id="NNRK01000005">
    <property type="protein sequence ID" value="OYR19300.1"/>
    <property type="molecule type" value="Genomic_DNA"/>
</dbReference>
<organism evidence="1 2">
    <name type="scientific">Brucella rhizosphaerae</name>
    <dbReference type="NCBI Taxonomy" id="571254"/>
    <lineage>
        <taxon>Bacteria</taxon>
        <taxon>Pseudomonadati</taxon>
        <taxon>Pseudomonadota</taxon>
        <taxon>Alphaproteobacteria</taxon>
        <taxon>Hyphomicrobiales</taxon>
        <taxon>Brucellaceae</taxon>
        <taxon>Brucella/Ochrobactrum group</taxon>
        <taxon>Brucella</taxon>
    </lineage>
</organism>
<evidence type="ECO:0000313" key="2">
    <source>
        <dbReference type="Proteomes" id="UP000216345"/>
    </source>
</evidence>
<gene>
    <name evidence="1" type="ORF">CEV32_4967</name>
</gene>
<name>A0A256FX21_9HYPH</name>
<keyword evidence="2" id="KW-1185">Reference proteome</keyword>
<dbReference type="AlphaFoldDB" id="A0A256FX21"/>
<comment type="caution">
    <text evidence="1">The sequence shown here is derived from an EMBL/GenBank/DDBJ whole genome shotgun (WGS) entry which is preliminary data.</text>
</comment>
<evidence type="ECO:0000313" key="1">
    <source>
        <dbReference type="EMBL" id="OYR19300.1"/>
    </source>
</evidence>
<accession>A0A256FX21</accession>
<dbReference type="Proteomes" id="UP000216345">
    <property type="component" value="Unassembled WGS sequence"/>
</dbReference>
<sequence>MSTLLSGRLYDISTPITGGIGGIGGNGAKGGIGYSAAILPFSAFWD</sequence>
<proteinExistence type="predicted"/>
<feature type="non-terminal residue" evidence="1">
    <location>
        <position position="46"/>
    </location>
</feature>
<protein>
    <submittedName>
        <fullName evidence="1">Uncharacterized protein</fullName>
    </submittedName>
</protein>